<proteinExistence type="predicted"/>
<dbReference type="OrthoDB" id="6454267at2"/>
<evidence type="ECO:0000313" key="3">
    <source>
        <dbReference type="EMBL" id="CRY63598.1"/>
    </source>
</evidence>
<dbReference type="STRING" id="1288385.ERS137968_00312"/>
<name>A0A0T9Q926_9GAMM</name>
<organism evidence="2 5">
    <name type="scientific">Yersinia pekkanenii</name>
    <dbReference type="NCBI Taxonomy" id="1288385"/>
    <lineage>
        <taxon>Bacteria</taxon>
        <taxon>Pseudomonadati</taxon>
        <taxon>Pseudomonadota</taxon>
        <taxon>Gammaproteobacteria</taxon>
        <taxon>Enterobacterales</taxon>
        <taxon>Yersiniaceae</taxon>
        <taxon>Yersinia</taxon>
    </lineage>
</organism>
<dbReference type="RefSeq" id="WP_156168596.1">
    <property type="nucleotide sequence ID" value="NZ_CAWMMU010000001.1"/>
</dbReference>
<accession>A0A0T9Q926</accession>
<sequence>MELKRMEQPDMKVSHRYYGLIACVLFLLPLYSQASAWVSTQTRVGNEYHGTYSWPSEEMKGVLCTASSCSVAICHYSDSPNAEICGNPSYASTNVKVSQGADAEEMRRAFILKNGISGPWVTSTADPLRSVGSCFGIMYWQGDNDNNSTGRVIPGSYCGAVPPTPETCEIMGDVYINYGSLNQQGVDGAVKSEPLLINCTAKTSLILTLVGSKNIDLGQNGNLTSTLKVSGQDLSDGVSISAIQGSTSFPIESTLHATGLPDAGIFSGSGVVIMSYL</sequence>
<dbReference type="GO" id="GO:0009289">
    <property type="term" value="C:pilus"/>
    <property type="evidence" value="ECO:0007669"/>
    <property type="project" value="InterPro"/>
</dbReference>
<dbReference type="GO" id="GO:0007155">
    <property type="term" value="P:cell adhesion"/>
    <property type="evidence" value="ECO:0007669"/>
    <property type="project" value="InterPro"/>
</dbReference>
<dbReference type="EMBL" id="CQAZ01000024">
    <property type="protein sequence ID" value="CNI01171.1"/>
    <property type="molecule type" value="Genomic_DNA"/>
</dbReference>
<dbReference type="InterPro" id="IPR057010">
    <property type="entry name" value="MrpH_C"/>
</dbReference>
<dbReference type="Pfam" id="PF24223">
    <property type="entry name" value="MrpH_C"/>
    <property type="match status" value="1"/>
</dbReference>
<dbReference type="Proteomes" id="UP000045840">
    <property type="component" value="Unassembled WGS sequence"/>
</dbReference>
<dbReference type="EMBL" id="CWJL01000001">
    <property type="protein sequence ID" value="CRY63598.1"/>
    <property type="molecule type" value="Genomic_DNA"/>
</dbReference>
<dbReference type="AlphaFoldDB" id="A0A0T9Q926"/>
<dbReference type="Proteomes" id="UP000044625">
    <property type="component" value="Unassembled WGS sequence"/>
</dbReference>
<feature type="domain" description="Fimbrial adhesin MrpH C-terminal" evidence="1">
    <location>
        <begin position="172"/>
        <end position="275"/>
    </location>
</feature>
<keyword evidence="4" id="KW-1185">Reference proteome</keyword>
<evidence type="ECO:0000313" key="4">
    <source>
        <dbReference type="Proteomes" id="UP000044625"/>
    </source>
</evidence>
<dbReference type="Gene3D" id="2.60.40.1090">
    <property type="entry name" value="Fimbrial-type adhesion domain"/>
    <property type="match status" value="1"/>
</dbReference>
<evidence type="ECO:0000313" key="5">
    <source>
        <dbReference type="Proteomes" id="UP000045840"/>
    </source>
</evidence>
<reference evidence="5" key="2">
    <citation type="submission" date="2015-03" db="EMBL/GenBank/DDBJ databases">
        <authorList>
            <consortium name="Pathogen Informatics"/>
        </authorList>
    </citation>
    <scope>NUCLEOTIDE SEQUENCE [LARGE SCALE GENOMIC DNA]</scope>
    <source>
        <strain evidence="5">A125KOH2</strain>
    </source>
</reference>
<evidence type="ECO:0000313" key="2">
    <source>
        <dbReference type="EMBL" id="CNI01171.1"/>
    </source>
</evidence>
<gene>
    <name evidence="2" type="primary">mrfJ</name>
    <name evidence="2" type="ORF">ERS008529_02797</name>
    <name evidence="3" type="ORF">ERS137968_00312</name>
</gene>
<evidence type="ECO:0000259" key="1">
    <source>
        <dbReference type="Pfam" id="PF24223"/>
    </source>
</evidence>
<reference evidence="3 4" key="3">
    <citation type="submission" date="2015-03" db="EMBL/GenBank/DDBJ databases">
        <authorList>
            <consortium name="Pathogen Informatics"/>
            <person name="Murphy D."/>
        </authorList>
    </citation>
    <scope>NUCLEOTIDE SEQUENCE [LARGE SCALE GENOMIC DNA]</scope>
    <source>
        <strain evidence="4">type strain: CIP110230</strain>
        <strain evidence="3">Type strain: CIP110230</strain>
    </source>
</reference>
<dbReference type="InterPro" id="IPR036937">
    <property type="entry name" value="Adhesion_dom_fimbrial_sf"/>
</dbReference>
<protein>
    <submittedName>
        <fullName evidence="2">Exported pilin protein</fullName>
    </submittedName>
</protein>
<reference evidence="2" key="1">
    <citation type="submission" date="2015-03" db="EMBL/GenBank/DDBJ databases">
        <authorList>
            <person name="Murphy D."/>
        </authorList>
    </citation>
    <scope>NUCLEOTIDE SEQUENCE [LARGE SCALE GENOMIC DNA]</scope>
    <source>
        <strain evidence="2">A125KOH2</strain>
    </source>
</reference>